<dbReference type="InterPro" id="IPR000522">
    <property type="entry name" value="ABC_transptr_permease_BtuC"/>
</dbReference>
<evidence type="ECO:0000256" key="7">
    <source>
        <dbReference type="ARBA" id="ARBA00023136"/>
    </source>
</evidence>
<dbReference type="Pfam" id="PF01032">
    <property type="entry name" value="FecCD"/>
    <property type="match status" value="1"/>
</dbReference>
<dbReference type="SUPFAM" id="SSF81345">
    <property type="entry name" value="ABC transporter involved in vitamin B12 uptake, BtuC"/>
    <property type="match status" value="1"/>
</dbReference>
<keyword evidence="6 8" id="KW-1133">Transmembrane helix</keyword>
<dbReference type="CDD" id="cd06550">
    <property type="entry name" value="TM_ABC_iron-siderophores_like"/>
    <property type="match status" value="1"/>
</dbReference>
<keyword evidence="5 8" id="KW-0812">Transmembrane</keyword>
<feature type="transmembrane region" description="Helical" evidence="8">
    <location>
        <begin position="6"/>
        <end position="29"/>
    </location>
</feature>
<keyword evidence="3" id="KW-0813">Transport</keyword>
<feature type="transmembrane region" description="Helical" evidence="8">
    <location>
        <begin position="266"/>
        <end position="287"/>
    </location>
</feature>
<feature type="transmembrane region" description="Helical" evidence="8">
    <location>
        <begin position="107"/>
        <end position="126"/>
    </location>
</feature>
<dbReference type="PANTHER" id="PTHR30472:SF41">
    <property type="entry name" value="TRANSPORT SYSTEM PERMEASE PROTEIN"/>
    <property type="match status" value="1"/>
</dbReference>
<feature type="transmembrane region" description="Helical" evidence="8">
    <location>
        <begin position="165"/>
        <end position="198"/>
    </location>
</feature>
<reference evidence="9 10" key="1">
    <citation type="submission" date="2020-02" db="EMBL/GenBank/DDBJ databases">
        <title>Out from the shadows clarifying the taxonomy of the family Cryomorphaceae and related taxa by utilizing the GTDB taxonomic framework.</title>
        <authorList>
            <person name="Bowman J.P."/>
        </authorList>
    </citation>
    <scope>NUCLEOTIDE SEQUENCE [LARGE SCALE GENOMIC DNA]</scope>
    <source>
        <strain evidence="9 10">QSSC 1-22</strain>
    </source>
</reference>
<dbReference type="Gene3D" id="1.10.3470.10">
    <property type="entry name" value="ABC transporter involved in vitamin B12 uptake, BtuC"/>
    <property type="match status" value="1"/>
</dbReference>
<feature type="transmembrane region" description="Helical" evidence="8">
    <location>
        <begin position="226"/>
        <end position="254"/>
    </location>
</feature>
<evidence type="ECO:0000256" key="5">
    <source>
        <dbReference type="ARBA" id="ARBA00022692"/>
    </source>
</evidence>
<keyword evidence="4" id="KW-1003">Cell membrane</keyword>
<comment type="similarity">
    <text evidence="2">Belongs to the binding-protein-dependent transport system permease family. FecCD subfamily.</text>
</comment>
<keyword evidence="7 8" id="KW-0472">Membrane</keyword>
<organism evidence="9 10">
    <name type="scientific">Cryomorpha ignava</name>
    <dbReference type="NCBI Taxonomy" id="101383"/>
    <lineage>
        <taxon>Bacteria</taxon>
        <taxon>Pseudomonadati</taxon>
        <taxon>Bacteroidota</taxon>
        <taxon>Flavobacteriia</taxon>
        <taxon>Flavobacteriales</taxon>
        <taxon>Cryomorphaceae</taxon>
        <taxon>Cryomorpha</taxon>
    </lineage>
</organism>
<dbReference type="GO" id="GO:0033214">
    <property type="term" value="P:siderophore-iron import into cell"/>
    <property type="evidence" value="ECO:0007669"/>
    <property type="project" value="TreeGrafter"/>
</dbReference>
<dbReference type="GO" id="GO:0022857">
    <property type="term" value="F:transmembrane transporter activity"/>
    <property type="evidence" value="ECO:0007669"/>
    <property type="project" value="InterPro"/>
</dbReference>
<name>A0A7K3WSX8_9FLAO</name>
<dbReference type="GO" id="GO:0005886">
    <property type="term" value="C:plasma membrane"/>
    <property type="evidence" value="ECO:0007669"/>
    <property type="project" value="UniProtKB-SubCell"/>
</dbReference>
<comment type="subcellular location">
    <subcellularLocation>
        <location evidence="1">Cell membrane</location>
        <topology evidence="1">Multi-pass membrane protein</topology>
    </subcellularLocation>
</comment>
<evidence type="ECO:0000313" key="10">
    <source>
        <dbReference type="Proteomes" id="UP000486602"/>
    </source>
</evidence>
<evidence type="ECO:0000256" key="1">
    <source>
        <dbReference type="ARBA" id="ARBA00004651"/>
    </source>
</evidence>
<proteinExistence type="inferred from homology"/>
<sequence>MGLTLIMAVLFVVSLFLGSVHIPVTAIFAPDKLAQIDQHILFESRFPRAIVALFGGSALALAGLFMQTLFRNPLAGPSVLGITSGASLAVAVLTLGVTASIISQYQIALAAVIGAFAVLLIILAVAKKFFDVTAVLIVGLMLSFFTSAIVSLLQSFASADAIKTFVFWGFGSFSGVSLADIYIFILPIIFVLILSPFFIKPLNALLLGEMHAGSMGINIKSLRIKIMMATGILAGVVTAFCGPVAFLGLASPHIARFVFKSVDHRIILPATILLGGILALVCDIIARLPGSDYAIPLNTVCAFMGAPVVIYLIVAGRKKKFLL</sequence>
<feature type="transmembrane region" description="Helical" evidence="8">
    <location>
        <begin position="76"/>
        <end position="95"/>
    </location>
</feature>
<evidence type="ECO:0000256" key="8">
    <source>
        <dbReference type="SAM" id="Phobius"/>
    </source>
</evidence>
<dbReference type="Proteomes" id="UP000486602">
    <property type="component" value="Unassembled WGS sequence"/>
</dbReference>
<dbReference type="EMBL" id="JAAGVY010000015">
    <property type="protein sequence ID" value="NEN23765.1"/>
    <property type="molecule type" value="Genomic_DNA"/>
</dbReference>
<gene>
    <name evidence="9" type="ORF">G3O08_09655</name>
</gene>
<feature type="transmembrane region" description="Helical" evidence="8">
    <location>
        <begin position="293"/>
        <end position="314"/>
    </location>
</feature>
<evidence type="ECO:0000256" key="3">
    <source>
        <dbReference type="ARBA" id="ARBA00022448"/>
    </source>
</evidence>
<dbReference type="PANTHER" id="PTHR30472">
    <property type="entry name" value="FERRIC ENTEROBACTIN TRANSPORT SYSTEM PERMEASE PROTEIN"/>
    <property type="match status" value="1"/>
</dbReference>
<accession>A0A7K3WSX8</accession>
<dbReference type="InterPro" id="IPR037294">
    <property type="entry name" value="ABC_BtuC-like"/>
</dbReference>
<evidence type="ECO:0000256" key="2">
    <source>
        <dbReference type="ARBA" id="ARBA00007935"/>
    </source>
</evidence>
<keyword evidence="10" id="KW-1185">Reference proteome</keyword>
<feature type="transmembrane region" description="Helical" evidence="8">
    <location>
        <begin position="50"/>
        <end position="70"/>
    </location>
</feature>
<feature type="transmembrane region" description="Helical" evidence="8">
    <location>
        <begin position="132"/>
        <end position="153"/>
    </location>
</feature>
<evidence type="ECO:0000313" key="9">
    <source>
        <dbReference type="EMBL" id="NEN23765.1"/>
    </source>
</evidence>
<evidence type="ECO:0000256" key="4">
    <source>
        <dbReference type="ARBA" id="ARBA00022475"/>
    </source>
</evidence>
<dbReference type="AlphaFoldDB" id="A0A7K3WSX8"/>
<comment type="caution">
    <text evidence="9">The sequence shown here is derived from an EMBL/GenBank/DDBJ whole genome shotgun (WGS) entry which is preliminary data.</text>
</comment>
<evidence type="ECO:0000256" key="6">
    <source>
        <dbReference type="ARBA" id="ARBA00022989"/>
    </source>
</evidence>
<protein>
    <submittedName>
        <fullName evidence="9">Iron ABC transporter permease</fullName>
    </submittedName>
</protein>